<protein>
    <submittedName>
        <fullName evidence="1">Uncharacterized protein</fullName>
    </submittedName>
</protein>
<sequence>MITSVRFGTDVVLDQNVGILMGHLEGITFLGIRNDGRYFISNWKDQTIKLCDIRKMSSNASRSFVVMKDEDHLLKDEDLKHLWQLVEKRHGSPRWKHMRGSI</sequence>
<dbReference type="AlphaFoldDB" id="A0A6L2NCI6"/>
<accession>A0A6L2NCI6</accession>
<comment type="caution">
    <text evidence="1">The sequence shown here is derived from an EMBL/GenBank/DDBJ whole genome shotgun (WGS) entry which is preliminary data.</text>
</comment>
<dbReference type="PANTHER" id="PTHR19847:SF27">
    <property type="entry name" value="LEC14B HOMOLOG"/>
    <property type="match status" value="1"/>
</dbReference>
<proteinExistence type="predicted"/>
<dbReference type="Gene3D" id="2.130.10.10">
    <property type="entry name" value="YVTN repeat-like/Quinoprotein amine dehydrogenase"/>
    <property type="match status" value="1"/>
</dbReference>
<dbReference type="GO" id="GO:0043161">
    <property type="term" value="P:proteasome-mediated ubiquitin-dependent protein catabolic process"/>
    <property type="evidence" value="ECO:0007669"/>
    <property type="project" value="TreeGrafter"/>
</dbReference>
<dbReference type="SUPFAM" id="SSF50978">
    <property type="entry name" value="WD40 repeat-like"/>
    <property type="match status" value="1"/>
</dbReference>
<dbReference type="InterPro" id="IPR015943">
    <property type="entry name" value="WD40/YVTN_repeat-like_dom_sf"/>
</dbReference>
<dbReference type="InterPro" id="IPR051859">
    <property type="entry name" value="DCAF"/>
</dbReference>
<dbReference type="GO" id="GO:0080008">
    <property type="term" value="C:Cul4-RING E3 ubiquitin ligase complex"/>
    <property type="evidence" value="ECO:0007669"/>
    <property type="project" value="TreeGrafter"/>
</dbReference>
<reference evidence="1" key="1">
    <citation type="journal article" date="2019" name="Sci. Rep.">
        <title>Draft genome of Tanacetum cinerariifolium, the natural source of mosquito coil.</title>
        <authorList>
            <person name="Yamashiro T."/>
            <person name="Shiraishi A."/>
            <person name="Satake H."/>
            <person name="Nakayama K."/>
        </authorList>
    </citation>
    <scope>NUCLEOTIDE SEQUENCE</scope>
</reference>
<dbReference type="EMBL" id="BKCJ010008754">
    <property type="protein sequence ID" value="GEU83800.1"/>
    <property type="molecule type" value="Genomic_DNA"/>
</dbReference>
<name>A0A6L2NCI6_TANCI</name>
<gene>
    <name evidence="1" type="ORF">Tci_055778</name>
</gene>
<dbReference type="PANTHER" id="PTHR19847">
    <property type="entry name" value="DDB1- AND CUL4-ASSOCIATED FACTOR 11"/>
    <property type="match status" value="1"/>
</dbReference>
<evidence type="ECO:0000313" key="1">
    <source>
        <dbReference type="EMBL" id="GEU83800.1"/>
    </source>
</evidence>
<organism evidence="1">
    <name type="scientific">Tanacetum cinerariifolium</name>
    <name type="common">Dalmatian daisy</name>
    <name type="synonym">Chrysanthemum cinerariifolium</name>
    <dbReference type="NCBI Taxonomy" id="118510"/>
    <lineage>
        <taxon>Eukaryota</taxon>
        <taxon>Viridiplantae</taxon>
        <taxon>Streptophyta</taxon>
        <taxon>Embryophyta</taxon>
        <taxon>Tracheophyta</taxon>
        <taxon>Spermatophyta</taxon>
        <taxon>Magnoliopsida</taxon>
        <taxon>eudicotyledons</taxon>
        <taxon>Gunneridae</taxon>
        <taxon>Pentapetalae</taxon>
        <taxon>asterids</taxon>
        <taxon>campanulids</taxon>
        <taxon>Asterales</taxon>
        <taxon>Asteraceae</taxon>
        <taxon>Asteroideae</taxon>
        <taxon>Anthemideae</taxon>
        <taxon>Anthemidinae</taxon>
        <taxon>Tanacetum</taxon>
    </lineage>
</organism>
<dbReference type="InterPro" id="IPR036322">
    <property type="entry name" value="WD40_repeat_dom_sf"/>
</dbReference>